<dbReference type="Gene3D" id="3.40.50.150">
    <property type="entry name" value="Vaccinia Virus protein VP39"/>
    <property type="match status" value="1"/>
</dbReference>
<accession>E6TQ75</accession>
<dbReference type="SUPFAM" id="SSF53335">
    <property type="entry name" value="S-adenosyl-L-methionine-dependent methyltransferases"/>
    <property type="match status" value="1"/>
</dbReference>
<geneLocation type="plasmid" evidence="3 4">
    <name>pMSPYR101</name>
</geneLocation>
<dbReference type="Pfam" id="PF08241">
    <property type="entry name" value="Methyltransf_11"/>
    <property type="match status" value="1"/>
</dbReference>
<feature type="domain" description="Methyltransferase type 11" evidence="2">
    <location>
        <begin position="44"/>
        <end position="129"/>
    </location>
</feature>
<protein>
    <submittedName>
        <fullName evidence="3">Methylase involved in ubiquinone/menaquinone biosynthesis</fullName>
    </submittedName>
</protein>
<dbReference type="AlphaFoldDB" id="E6TQ75"/>
<keyword evidence="3" id="KW-0614">Plasmid</keyword>
<keyword evidence="3" id="KW-0489">Methyltransferase</keyword>
<dbReference type="InterPro" id="IPR029063">
    <property type="entry name" value="SAM-dependent_MTases_sf"/>
</dbReference>
<dbReference type="CDD" id="cd02440">
    <property type="entry name" value="AdoMet_MTases"/>
    <property type="match status" value="1"/>
</dbReference>
<organism evidence="3 4">
    <name type="scientific">Mycolicibacterium gilvum (strain DSM 45189 / LMG 24558 / Spyr1)</name>
    <name type="common">Mycobacterium gilvum</name>
    <dbReference type="NCBI Taxonomy" id="278137"/>
    <lineage>
        <taxon>Bacteria</taxon>
        <taxon>Bacillati</taxon>
        <taxon>Actinomycetota</taxon>
        <taxon>Actinomycetes</taxon>
        <taxon>Mycobacteriales</taxon>
        <taxon>Mycobacteriaceae</taxon>
        <taxon>Mycolicibacterium</taxon>
    </lineage>
</organism>
<dbReference type="PANTHER" id="PTHR45036">
    <property type="entry name" value="METHYLTRANSFERASE LIKE 7B"/>
    <property type="match status" value="1"/>
</dbReference>
<dbReference type="EMBL" id="CP002386">
    <property type="protein sequence ID" value="ADU01998.1"/>
    <property type="molecule type" value="Genomic_DNA"/>
</dbReference>
<dbReference type="InterPro" id="IPR052356">
    <property type="entry name" value="Thiol_S-MT"/>
</dbReference>
<dbReference type="GO" id="GO:0032259">
    <property type="term" value="P:methylation"/>
    <property type="evidence" value="ECO:0007669"/>
    <property type="project" value="UniProtKB-KW"/>
</dbReference>
<feature type="compositionally biased region" description="Basic residues" evidence="1">
    <location>
        <begin position="224"/>
        <end position="237"/>
    </location>
</feature>
<sequence length="237" mass="25710">MDLSTFQHPRFARMYERISAESEERGTAERLDHALAGLSGRVIEVGAGNGLNFGHYPPTVAEVVAVEPDDHLRGLAAQAAESAPVPVQVLAGHATALPVEDGGFDAVVASLVLCSVPDQRAALAEMRRVPQARRAAAVLRTRTLADPLAGSARGCDHPAVVADRRRLPSQPRHHRSDPGRRLRHRNTGPVLLRAAAALSPIRPHPRPSPSETRTRPRRLTPVSVHRRPRPKTRGTTR</sequence>
<feature type="region of interest" description="Disordered" evidence="1">
    <location>
        <begin position="164"/>
        <end position="237"/>
    </location>
</feature>
<name>E6TQ75_MYCSR</name>
<keyword evidence="4" id="KW-1185">Reference proteome</keyword>
<dbReference type="GO" id="GO:0008757">
    <property type="term" value="F:S-adenosylmethionine-dependent methyltransferase activity"/>
    <property type="evidence" value="ECO:0007669"/>
    <property type="project" value="InterPro"/>
</dbReference>
<evidence type="ECO:0000259" key="2">
    <source>
        <dbReference type="Pfam" id="PF08241"/>
    </source>
</evidence>
<dbReference type="HOGENOM" id="CLU_037990_7_4_11"/>
<keyword evidence="3" id="KW-0808">Transferase</keyword>
<reference evidence="3 4" key="1">
    <citation type="journal article" date="2011" name="Stand. Genomic Sci.">
        <title>Complete genome sequence of Mycobacterium sp. strain (Spyr1) and reclassification to Mycobacterium gilvum Spyr1.</title>
        <authorList>
            <person name="Kallimanis A."/>
            <person name="Karabika E."/>
            <person name="Mavromatis K."/>
            <person name="Lapidus A."/>
            <person name="Labutti K.M."/>
            <person name="Liolios K."/>
            <person name="Ivanova N."/>
            <person name="Goodwin L."/>
            <person name="Woyke T."/>
            <person name="Velentzas A.D."/>
            <person name="Perisynakis A."/>
            <person name="Ouzounis C.C."/>
            <person name="Kyrpides N.C."/>
            <person name="Koukkou A.I."/>
            <person name="Drainas C."/>
        </authorList>
    </citation>
    <scope>NUCLEOTIDE SEQUENCE [LARGE SCALE GENOMIC DNA]</scope>
    <source>
        <strain evidence="4">DSM 45189 / LMG 24558 / Spyr1</strain>
    </source>
</reference>
<gene>
    <name evidence="3" type="ordered locus">Mspyr1_54930</name>
</gene>
<proteinExistence type="predicted"/>
<evidence type="ECO:0000313" key="4">
    <source>
        <dbReference type="Proteomes" id="UP000008916"/>
    </source>
</evidence>
<dbReference type="Proteomes" id="UP000008916">
    <property type="component" value="Plasmid pMSPYR101"/>
</dbReference>
<dbReference type="PANTHER" id="PTHR45036:SF1">
    <property type="entry name" value="METHYLTRANSFERASE LIKE 7A"/>
    <property type="match status" value="1"/>
</dbReference>
<keyword evidence="3" id="KW-0830">Ubiquinone</keyword>
<dbReference type="KEGG" id="msp:Mspyr1_54930"/>
<dbReference type="InterPro" id="IPR013216">
    <property type="entry name" value="Methyltransf_11"/>
</dbReference>
<feature type="compositionally biased region" description="Basic residues" evidence="1">
    <location>
        <begin position="171"/>
        <end position="186"/>
    </location>
</feature>
<evidence type="ECO:0000313" key="3">
    <source>
        <dbReference type="EMBL" id="ADU01998.1"/>
    </source>
</evidence>
<evidence type="ECO:0000256" key="1">
    <source>
        <dbReference type="SAM" id="MobiDB-lite"/>
    </source>
</evidence>